<accession>A0A158EJ15</accession>
<feature type="transmembrane region" description="Helical" evidence="8">
    <location>
        <begin position="420"/>
        <end position="440"/>
    </location>
</feature>
<evidence type="ECO:0000256" key="6">
    <source>
        <dbReference type="ARBA" id="ARBA00023136"/>
    </source>
</evidence>
<reference evidence="9" key="1">
    <citation type="submission" date="2016-01" db="EMBL/GenBank/DDBJ databases">
        <authorList>
            <person name="Peeters C."/>
        </authorList>
    </citation>
    <scope>NUCLEOTIDE SEQUENCE</scope>
    <source>
        <strain evidence="9">LMG 29321</strain>
    </source>
</reference>
<comment type="subcellular location">
    <subcellularLocation>
        <location evidence="1">Membrane</location>
        <topology evidence="1">Multi-pass membrane protein</topology>
    </subcellularLocation>
</comment>
<feature type="transmembrane region" description="Helical" evidence="8">
    <location>
        <begin position="90"/>
        <end position="111"/>
    </location>
</feature>
<feature type="transmembrane region" description="Helical" evidence="8">
    <location>
        <begin position="131"/>
        <end position="148"/>
    </location>
</feature>
<evidence type="ECO:0000313" key="9">
    <source>
        <dbReference type="EMBL" id="SAL05897.1"/>
    </source>
</evidence>
<keyword evidence="4 8" id="KW-0812">Transmembrane</keyword>
<keyword evidence="5 8" id="KW-1133">Transmembrane helix</keyword>
<dbReference type="AlphaFoldDB" id="A0A158EJ15"/>
<dbReference type="PIRSF" id="PIRSF002744">
    <property type="entry name" value="Pur-cyt_permease"/>
    <property type="match status" value="1"/>
</dbReference>
<dbReference type="PANTHER" id="PTHR31806">
    <property type="entry name" value="PURINE-CYTOSINE PERMEASE FCY2-RELATED"/>
    <property type="match status" value="1"/>
</dbReference>
<feature type="transmembrane region" description="Helical" evidence="8">
    <location>
        <begin position="319"/>
        <end position="338"/>
    </location>
</feature>
<evidence type="ECO:0000256" key="4">
    <source>
        <dbReference type="ARBA" id="ARBA00022692"/>
    </source>
</evidence>
<comment type="similarity">
    <text evidence="2 7">Belongs to the purine-cytosine permease (2.A.39) family.</text>
</comment>
<evidence type="ECO:0000313" key="10">
    <source>
        <dbReference type="Proteomes" id="UP000071859"/>
    </source>
</evidence>
<gene>
    <name evidence="9" type="ORF">AWB78_07763</name>
</gene>
<evidence type="ECO:0000256" key="7">
    <source>
        <dbReference type="PIRNR" id="PIRNR002744"/>
    </source>
</evidence>
<feature type="transmembrane region" description="Helical" evidence="8">
    <location>
        <begin position="389"/>
        <end position="408"/>
    </location>
</feature>
<dbReference type="PANTHER" id="PTHR31806:SF1">
    <property type="entry name" value="PURINE-CYTOSINE PERMEASE FCY2-RELATED"/>
    <property type="match status" value="1"/>
</dbReference>
<feature type="transmembrane region" description="Helical" evidence="8">
    <location>
        <begin position="234"/>
        <end position="258"/>
    </location>
</feature>
<feature type="transmembrane region" description="Helical" evidence="8">
    <location>
        <begin position="278"/>
        <end position="298"/>
    </location>
</feature>
<feature type="transmembrane region" description="Helical" evidence="8">
    <location>
        <begin position="50"/>
        <end position="70"/>
    </location>
</feature>
<organism evidence="9 10">
    <name type="scientific">Caballeronia calidae</name>
    <dbReference type="NCBI Taxonomy" id="1777139"/>
    <lineage>
        <taxon>Bacteria</taxon>
        <taxon>Pseudomonadati</taxon>
        <taxon>Pseudomonadota</taxon>
        <taxon>Betaproteobacteria</taxon>
        <taxon>Burkholderiales</taxon>
        <taxon>Burkholderiaceae</taxon>
        <taxon>Caballeronia</taxon>
    </lineage>
</organism>
<dbReference type="Gene3D" id="1.10.4160.10">
    <property type="entry name" value="Hydantoin permease"/>
    <property type="match status" value="1"/>
</dbReference>
<keyword evidence="6 7" id="KW-0472">Membrane</keyword>
<dbReference type="Pfam" id="PF02133">
    <property type="entry name" value="Transp_cyt_pur"/>
    <property type="match status" value="1"/>
</dbReference>
<evidence type="ECO:0000256" key="8">
    <source>
        <dbReference type="SAM" id="Phobius"/>
    </source>
</evidence>
<dbReference type="GO" id="GO:0005886">
    <property type="term" value="C:plasma membrane"/>
    <property type="evidence" value="ECO:0007669"/>
    <property type="project" value="TreeGrafter"/>
</dbReference>
<sequence>MDVEKRSIEFIPLNERYGTPKRLFTIWFSANMQVTALVIGTLGIVAGLSLFWTIVGLILGNVIGTIFMAAHSAQGPHLGIPQMIQSRAQFGVFGAAFPLAIVVLAYILFVAAGGVVMRDSVKAIYPMSDNAAIILFGVLTFVISYIGYELIHKMGAFMTLLSCVIFFASAALVFSKPEMLSNIQHAKHGFSGGAFNLVVAQAASWTLGFGPYVADYSRYLPANVKTKHTFWYTYLGGLLGSLLVMMLGALLATAAPSIATDPGTGIASMFGGWSRPALIIIVLGVLLFNVLSLYSAYMSSVTIFSGFHKMTRVGKLMKFSVLAVTAAIATVIAIGTQYHFNDYFADILNAQIYVLVPWSSINLVDYYLVRKGDYSVTEMYDARGRYGKFNMSTLAIYCLGIASTLPFMDLSFYHSYFAKMIGADVSWIPSLLVPGILYYVMNRGLSMESRAVAN</sequence>
<keyword evidence="3 7" id="KW-0813">Transport</keyword>
<dbReference type="Proteomes" id="UP000071859">
    <property type="component" value="Unassembled WGS sequence"/>
</dbReference>
<feature type="transmembrane region" description="Helical" evidence="8">
    <location>
        <begin position="350"/>
        <end position="369"/>
    </location>
</feature>
<evidence type="ECO:0000256" key="3">
    <source>
        <dbReference type="ARBA" id="ARBA00022448"/>
    </source>
</evidence>
<evidence type="ECO:0000256" key="2">
    <source>
        <dbReference type="ARBA" id="ARBA00008974"/>
    </source>
</evidence>
<dbReference type="InterPro" id="IPR026030">
    <property type="entry name" value="Pur-cyt_permease_Fcy2/21/22"/>
</dbReference>
<dbReference type="RefSeq" id="WP_062611875.1">
    <property type="nucleotide sequence ID" value="NZ_FCOX02000094.1"/>
</dbReference>
<protein>
    <submittedName>
        <fullName evidence="9">Transport-related, membrane protein</fullName>
    </submittedName>
</protein>
<name>A0A158EJ15_9BURK</name>
<comment type="caution">
    <text evidence="9">The sequence shown here is derived from an EMBL/GenBank/DDBJ whole genome shotgun (WGS) entry which is preliminary data.</text>
</comment>
<dbReference type="EMBL" id="FCOX02000094">
    <property type="protein sequence ID" value="SAL05897.1"/>
    <property type="molecule type" value="Genomic_DNA"/>
</dbReference>
<keyword evidence="10" id="KW-1185">Reference proteome</keyword>
<dbReference type="InterPro" id="IPR001248">
    <property type="entry name" value="Pur-cyt_permease"/>
</dbReference>
<proteinExistence type="inferred from homology"/>
<dbReference type="CDD" id="cd11484">
    <property type="entry name" value="SLC-NCS1sbd_CobB-like"/>
    <property type="match status" value="1"/>
</dbReference>
<dbReference type="GO" id="GO:0022857">
    <property type="term" value="F:transmembrane transporter activity"/>
    <property type="evidence" value="ECO:0007669"/>
    <property type="project" value="InterPro"/>
</dbReference>
<dbReference type="OrthoDB" id="9809167at2"/>
<feature type="transmembrane region" description="Helical" evidence="8">
    <location>
        <begin position="23"/>
        <end position="44"/>
    </location>
</feature>
<evidence type="ECO:0000256" key="1">
    <source>
        <dbReference type="ARBA" id="ARBA00004141"/>
    </source>
</evidence>
<feature type="transmembrane region" description="Helical" evidence="8">
    <location>
        <begin position="194"/>
        <end position="214"/>
    </location>
</feature>
<feature type="transmembrane region" description="Helical" evidence="8">
    <location>
        <begin position="155"/>
        <end position="174"/>
    </location>
</feature>
<evidence type="ECO:0000256" key="5">
    <source>
        <dbReference type="ARBA" id="ARBA00022989"/>
    </source>
</evidence>